<comment type="caution">
    <text evidence="1">The sequence shown here is derived from an EMBL/GenBank/DDBJ whole genome shotgun (WGS) entry which is preliminary data.</text>
</comment>
<dbReference type="RefSeq" id="WP_342959674.1">
    <property type="nucleotide sequence ID" value="NZ_JAZHFZ010000038.1"/>
</dbReference>
<accession>A0ABU9RFF8</accession>
<dbReference type="Gene3D" id="1.10.30.50">
    <property type="match status" value="1"/>
</dbReference>
<evidence type="ECO:0000313" key="2">
    <source>
        <dbReference type="Proteomes" id="UP001481677"/>
    </source>
</evidence>
<dbReference type="EMBL" id="JAZHGA010000054">
    <property type="protein sequence ID" value="MEM5345789.1"/>
    <property type="molecule type" value="Genomic_DNA"/>
</dbReference>
<evidence type="ECO:0008006" key="3">
    <source>
        <dbReference type="Google" id="ProtNLM"/>
    </source>
</evidence>
<keyword evidence="2" id="KW-1185">Reference proteome</keyword>
<evidence type="ECO:0000313" key="1">
    <source>
        <dbReference type="EMBL" id="MEM5345789.1"/>
    </source>
</evidence>
<gene>
    <name evidence="1" type="ORF">V4C56_39980</name>
</gene>
<sequence>MKHLVDMRTSKCTWLDLAVSSKKANSGLLRHASFALLDCYQAFDGIINDYKGRPAVSRFNLTASVLKEFYEAPPKDLHERLTIRRHKHELDECPYCGHPHPPRTLDHFLPKEDWPEYAIYSNNLVPQCSGCAPIKGQRYYCNVHGQALFLHPMYNSILSTVRFYIEVSLAGENPTFEPKFSVLADVCDEDAKRVKLHLKSLQVKRRIVEYCEEQYRRWIRIVRSKGCDIRASFKTRLKERELDSYARNWGIAFYQGVLRNPDVLDNLQKRAPHGPPRPTVKIRPLLMDD</sequence>
<dbReference type="Proteomes" id="UP001481677">
    <property type="component" value="Unassembled WGS sequence"/>
</dbReference>
<organism evidence="1 2">
    <name type="scientific">Paraburkholderia azotifigens</name>
    <dbReference type="NCBI Taxonomy" id="2057004"/>
    <lineage>
        <taxon>Bacteria</taxon>
        <taxon>Pseudomonadati</taxon>
        <taxon>Pseudomonadota</taxon>
        <taxon>Betaproteobacteria</taxon>
        <taxon>Burkholderiales</taxon>
        <taxon>Burkholderiaceae</taxon>
        <taxon>Paraburkholderia</taxon>
    </lineage>
</organism>
<reference evidence="1 2" key="1">
    <citation type="submission" date="2024-01" db="EMBL/GenBank/DDBJ databases">
        <title>The diversity of rhizobia nodulating Mimosa spp. in eleven states of Brazil covering several biomes is determined by host plant, location, and edaphic factors.</title>
        <authorList>
            <person name="Rouws L."/>
            <person name="Barauna A."/>
            <person name="Beukes C."/>
            <person name="De Faria S.M."/>
            <person name="Gross E."/>
            <person name="Dos Reis Junior F.B."/>
            <person name="Simon M."/>
            <person name="Maluk M."/>
            <person name="Odee D.W."/>
            <person name="Kenicer G."/>
            <person name="Young J.P.W."/>
            <person name="Reis V.M."/>
            <person name="Zilli J."/>
            <person name="James E.K."/>
        </authorList>
    </citation>
    <scope>NUCLEOTIDE SEQUENCE [LARGE SCALE GENOMIC DNA]</scope>
    <source>
        <strain evidence="1 2">JPY530</strain>
    </source>
</reference>
<proteinExistence type="predicted"/>
<name>A0ABU9RFF8_9BURK</name>
<protein>
    <recommendedName>
        <fullName evidence="3">HNH endonuclease</fullName>
    </recommendedName>
</protein>